<name>B2KCD5_ELUMP</name>
<dbReference type="PANTHER" id="PTHR46820:SF1">
    <property type="entry name" value="HISTONE-LYSINE N-METHYLTRANSFERASE SETD7"/>
    <property type="match status" value="1"/>
</dbReference>
<dbReference type="HOGENOM" id="CLU_782421_0_0_0"/>
<evidence type="ECO:0000313" key="2">
    <source>
        <dbReference type="Proteomes" id="UP000001029"/>
    </source>
</evidence>
<dbReference type="Pfam" id="PF07661">
    <property type="entry name" value="MORN_2"/>
    <property type="match status" value="4"/>
</dbReference>
<protein>
    <submittedName>
        <fullName evidence="1">Uncharacterized protein conserved in bacteria</fullName>
    </submittedName>
</protein>
<reference evidence="1 2" key="1">
    <citation type="journal article" date="2009" name="Appl. Environ. Microbiol.">
        <title>Genomic analysis of 'Elusimicrobium minutum,' the first cultivated representative of the phylum 'Elusimicrobia' (formerly termite group 1).</title>
        <authorList>
            <person name="Herlemann D.P.R."/>
            <person name="Geissinger O."/>
            <person name="Ikeda-Ohtsubo W."/>
            <person name="Kunin V."/>
            <person name="Sun H."/>
            <person name="Lapidus A."/>
            <person name="Hugenholtz P."/>
            <person name="Brune A."/>
        </authorList>
    </citation>
    <scope>NUCLEOTIDE SEQUENCE [LARGE SCALE GENOMIC DNA]</scope>
    <source>
        <strain evidence="1 2">Pei191</strain>
    </source>
</reference>
<dbReference type="RefSeq" id="WP_012414671.1">
    <property type="nucleotide sequence ID" value="NC_010644.1"/>
</dbReference>
<dbReference type="EMBL" id="CP001055">
    <property type="protein sequence ID" value="ACC98056.1"/>
    <property type="molecule type" value="Genomic_DNA"/>
</dbReference>
<dbReference type="GO" id="GO:0003682">
    <property type="term" value="F:chromatin binding"/>
    <property type="evidence" value="ECO:0007669"/>
    <property type="project" value="TreeGrafter"/>
</dbReference>
<dbReference type="GO" id="GO:0070828">
    <property type="term" value="P:heterochromatin organization"/>
    <property type="evidence" value="ECO:0007669"/>
    <property type="project" value="TreeGrafter"/>
</dbReference>
<dbReference type="SUPFAM" id="SSF82185">
    <property type="entry name" value="Histone H3 K4-specific methyltransferase SET7/9 N-terminal domain"/>
    <property type="match status" value="1"/>
</dbReference>
<dbReference type="InterPro" id="IPR011652">
    <property type="entry name" value="MORN_2"/>
</dbReference>
<dbReference type="STRING" id="445932.Emin_0500"/>
<dbReference type="AlphaFoldDB" id="B2KCD5"/>
<gene>
    <name evidence="1" type="ordered locus">Emin_0500</name>
</gene>
<evidence type="ECO:0000313" key="1">
    <source>
        <dbReference type="EMBL" id="ACC98056.1"/>
    </source>
</evidence>
<dbReference type="Proteomes" id="UP000001029">
    <property type="component" value="Chromosome"/>
</dbReference>
<dbReference type="Gene3D" id="2.20.110.10">
    <property type="entry name" value="Histone H3 K4-specific methyltransferase SET7/9 N-terminal domain"/>
    <property type="match status" value="3"/>
</dbReference>
<keyword evidence="2" id="KW-1185">Reference proteome</keyword>
<accession>B2KCD5</accession>
<dbReference type="OrthoDB" id="659070at2"/>
<dbReference type="PANTHER" id="PTHR46820">
    <property type="entry name" value="HISTONE-LYSINE N-METHYLTRANSFERASE SETD7"/>
    <property type="match status" value="1"/>
</dbReference>
<proteinExistence type="predicted"/>
<dbReference type="GO" id="GO:0005694">
    <property type="term" value="C:chromosome"/>
    <property type="evidence" value="ECO:0007669"/>
    <property type="project" value="TreeGrafter"/>
</dbReference>
<dbReference type="KEGG" id="emi:Emin_0500"/>
<organism evidence="1 2">
    <name type="scientific">Elusimicrobium minutum (strain Pei191)</name>
    <dbReference type="NCBI Taxonomy" id="445932"/>
    <lineage>
        <taxon>Bacteria</taxon>
        <taxon>Pseudomonadati</taxon>
        <taxon>Elusimicrobiota</taxon>
        <taxon>Elusimicrobia</taxon>
        <taxon>Elusimicrobiales</taxon>
        <taxon>Elusimicrobiaceae</taxon>
        <taxon>Elusimicrobium</taxon>
    </lineage>
</organism>
<sequence>MEEEIISIGIGKKKLYYKAVLVAQELLDENGYVIRKNGKIPDGKVTEYLSNMQTVKNYKRGILEGKLEVIDIITGKVTMTEEYKDGELKNIIDTATIAPISPKNKNKEEDFPVAKPGDKGLCCEKVKDNIVFYENGSEIAKCSVIDGALVSGNIKNGVYKEYYETGEIKSEACYQNGVLEGPFVKYDELSRIILKEVYSNGRLEGPAAYYIYRGEERITEQAFYKDAKLHGTRLTVFPNGRPAISENYDENKLDGKREVYFENGILSIEENYKKGRLNGPRIFYYYNGAVWYKEMYVNAQLEGERIAYFPSGELYLKEHYKHGLLEGERVVYDKNGTILFSEMYSYGLPVKKKR</sequence>